<evidence type="ECO:0000259" key="9">
    <source>
        <dbReference type="PROSITE" id="PS51779"/>
    </source>
</evidence>
<evidence type="ECO:0000256" key="2">
    <source>
        <dbReference type="ARBA" id="ARBA00022475"/>
    </source>
</evidence>
<evidence type="ECO:0000256" key="4">
    <source>
        <dbReference type="ARBA" id="ARBA00022692"/>
    </source>
</evidence>
<dbReference type="GO" id="GO:0051301">
    <property type="term" value="P:cell division"/>
    <property type="evidence" value="ECO:0007669"/>
    <property type="project" value="UniProtKB-KW"/>
</dbReference>
<protein>
    <recommendedName>
        <fullName evidence="8">Cell division protein DivIB</fullName>
    </recommendedName>
</protein>
<dbReference type="Gene3D" id="3.10.20.310">
    <property type="entry name" value="membrane protein fhac"/>
    <property type="match status" value="1"/>
</dbReference>
<keyword evidence="6 8" id="KW-0472">Membrane</keyword>
<sequence>MSEIMPVLKEPAKKRKGSRKLLVVLFLLFLVLLAVLFFNSSISKIAEVQIVGMKLATKAEVAQAAAIAAGDAFFGTTSSTIEKRVEKLPQIESAAVSKVFPGVVQITVQEYPIVAFELSPKGELTALLSNGTSIAAQTEAMLVADKPVLTGWTAKDPLKVSLTKQLGKIPVKQLSDLSEIIPAPSKAYPDRIKIYTRTKFEVITSVSVLPEKIEALNAVIETQEPGRITMLLADTYVPFNVEEQEDKDAESE</sequence>
<evidence type="ECO:0000256" key="1">
    <source>
        <dbReference type="ARBA" id="ARBA00004370"/>
    </source>
</evidence>
<comment type="subcellular location">
    <subcellularLocation>
        <location evidence="8">Cell membrane</location>
        <topology evidence="8">Single-pass type II membrane protein</topology>
    </subcellularLocation>
    <subcellularLocation>
        <location evidence="1">Membrane</location>
    </subcellularLocation>
    <text evidence="8">Localizes to the division septum.</text>
</comment>
<dbReference type="PROSITE" id="PS51779">
    <property type="entry name" value="POTRA"/>
    <property type="match status" value="1"/>
</dbReference>
<comment type="similarity">
    <text evidence="8">Belongs to the FtsQ/DivIB family. DivIB subfamily.</text>
</comment>
<dbReference type="InterPro" id="IPR034746">
    <property type="entry name" value="POTRA"/>
</dbReference>
<evidence type="ECO:0000313" key="10">
    <source>
        <dbReference type="EMBL" id="MDQ0112873.1"/>
    </source>
</evidence>
<keyword evidence="3 8" id="KW-0132">Cell division</keyword>
<keyword evidence="5 8" id="KW-1133">Transmembrane helix</keyword>
<evidence type="ECO:0000313" key="11">
    <source>
        <dbReference type="Proteomes" id="UP001229346"/>
    </source>
</evidence>
<dbReference type="Pfam" id="PF08478">
    <property type="entry name" value="POTRA_1"/>
    <property type="match status" value="1"/>
</dbReference>
<keyword evidence="2 8" id="KW-1003">Cell membrane</keyword>
<evidence type="ECO:0000256" key="6">
    <source>
        <dbReference type="ARBA" id="ARBA00023136"/>
    </source>
</evidence>
<dbReference type="InterPro" id="IPR050487">
    <property type="entry name" value="FtsQ_DivIB"/>
</dbReference>
<comment type="function">
    <text evidence="8">Cell division protein that may be involved in stabilizing or promoting the assembly of the division complex.</text>
</comment>
<dbReference type="Proteomes" id="UP001229346">
    <property type="component" value="Unassembled WGS sequence"/>
</dbReference>
<dbReference type="HAMAP" id="MF_00912">
    <property type="entry name" value="DivIB"/>
    <property type="match status" value="1"/>
</dbReference>
<reference evidence="10 11" key="1">
    <citation type="submission" date="2023-07" db="EMBL/GenBank/DDBJ databases">
        <title>Sorghum-associated microbial communities from plants grown in Nebraska, USA.</title>
        <authorList>
            <person name="Schachtman D."/>
        </authorList>
    </citation>
    <scope>NUCLEOTIDE SEQUENCE [LARGE SCALE GENOMIC DNA]</scope>
    <source>
        <strain evidence="10 11">CC482</strain>
    </source>
</reference>
<feature type="transmembrane region" description="Helical" evidence="8">
    <location>
        <begin position="21"/>
        <end position="38"/>
    </location>
</feature>
<evidence type="ECO:0000256" key="8">
    <source>
        <dbReference type="HAMAP-Rule" id="MF_00912"/>
    </source>
</evidence>
<dbReference type="InterPro" id="IPR026580">
    <property type="entry name" value="DivIB"/>
</dbReference>
<proteinExistence type="inferred from homology"/>
<comment type="caution">
    <text evidence="10">The sequence shown here is derived from an EMBL/GenBank/DDBJ whole genome shotgun (WGS) entry which is preliminary data.</text>
</comment>
<organism evidence="10 11">
    <name type="scientific">Paenibacillus harenae</name>
    <dbReference type="NCBI Taxonomy" id="306543"/>
    <lineage>
        <taxon>Bacteria</taxon>
        <taxon>Bacillati</taxon>
        <taxon>Bacillota</taxon>
        <taxon>Bacilli</taxon>
        <taxon>Bacillales</taxon>
        <taxon>Paenibacillaceae</taxon>
        <taxon>Paenibacillus</taxon>
    </lineage>
</organism>
<evidence type="ECO:0000256" key="3">
    <source>
        <dbReference type="ARBA" id="ARBA00022618"/>
    </source>
</evidence>
<keyword evidence="4 8" id="KW-0812">Transmembrane</keyword>
<evidence type="ECO:0000256" key="7">
    <source>
        <dbReference type="ARBA" id="ARBA00023306"/>
    </source>
</evidence>
<dbReference type="InterPro" id="IPR013685">
    <property type="entry name" value="POTRA_FtsQ_type"/>
</dbReference>
<dbReference type="RefSeq" id="WP_307203802.1">
    <property type="nucleotide sequence ID" value="NZ_JAUSSU010000004.1"/>
</dbReference>
<evidence type="ECO:0000256" key="5">
    <source>
        <dbReference type="ARBA" id="ARBA00022989"/>
    </source>
</evidence>
<dbReference type="PANTHER" id="PTHR37820:SF1">
    <property type="entry name" value="CELL DIVISION PROTEIN FTSQ"/>
    <property type="match status" value="1"/>
</dbReference>
<accession>A0ABT9TZR4</accession>
<feature type="domain" description="POTRA" evidence="9">
    <location>
        <begin position="43"/>
        <end position="111"/>
    </location>
</feature>
<keyword evidence="11" id="KW-1185">Reference proteome</keyword>
<dbReference type="Gene3D" id="3.40.50.10960">
    <property type="match status" value="1"/>
</dbReference>
<dbReference type="PANTHER" id="PTHR37820">
    <property type="entry name" value="CELL DIVISION PROTEIN DIVIB"/>
    <property type="match status" value="1"/>
</dbReference>
<gene>
    <name evidence="8" type="primary">divIB</name>
    <name evidence="10" type="ORF">J2T15_002308</name>
</gene>
<keyword evidence="7 8" id="KW-0131">Cell cycle</keyword>
<dbReference type="EMBL" id="JAUSSU010000004">
    <property type="protein sequence ID" value="MDQ0112873.1"/>
    <property type="molecule type" value="Genomic_DNA"/>
</dbReference>
<name>A0ABT9TZR4_PAEHA</name>